<keyword evidence="4" id="KW-0238">DNA-binding</keyword>
<dbReference type="PANTHER" id="PTHR48111:SF1">
    <property type="entry name" value="TWO-COMPONENT RESPONSE REGULATOR ORR33"/>
    <property type="match status" value="1"/>
</dbReference>
<dbReference type="RefSeq" id="WP_347167918.1">
    <property type="nucleotide sequence ID" value="NZ_JBDNCH010000002.1"/>
</dbReference>
<dbReference type="GO" id="GO:0005829">
    <property type="term" value="C:cytosol"/>
    <property type="evidence" value="ECO:0007669"/>
    <property type="project" value="TreeGrafter"/>
</dbReference>
<keyword evidence="3" id="KW-0805">Transcription regulation</keyword>
<keyword evidence="9" id="KW-1185">Reference proteome</keyword>
<evidence type="ECO:0000256" key="2">
    <source>
        <dbReference type="ARBA" id="ARBA00023012"/>
    </source>
</evidence>
<dbReference type="Pfam" id="PF00072">
    <property type="entry name" value="Response_reg"/>
    <property type="match status" value="1"/>
</dbReference>
<dbReference type="Gene3D" id="3.40.50.2300">
    <property type="match status" value="1"/>
</dbReference>
<feature type="modified residue" description="4-aspartylphosphate" evidence="6">
    <location>
        <position position="17"/>
    </location>
</feature>
<feature type="domain" description="Response regulatory" evidence="7">
    <location>
        <begin position="1"/>
        <end position="84"/>
    </location>
</feature>
<dbReference type="InterPro" id="IPR001789">
    <property type="entry name" value="Sig_transdc_resp-reg_receiver"/>
</dbReference>
<sequence>MAILGNGDQQFDCLILDVEMPGMDGIELCSRVRQLARYRDVPIIMLTARDDAQTIETAFAAGANDYILKSAAAKELVGRVHVAQRMLHRNACQVLSSKELAKGAATPLSRSGKHSFALADSLLVEGVDRLILPFSLGNYLTQLPTAALTGTRIFGVQIEDPVRHYHDNTTRNFATILARVARGICATVETDRLLMSYVGGGAFYCIARDIAGEQPQDFEAGINRYLETCASASVLAALQSVSVCVSALVVPSARRGQRVRVSFDRVKDRVNARVRMDGVECQPDMERERTAWQ</sequence>
<evidence type="ECO:0000256" key="5">
    <source>
        <dbReference type="ARBA" id="ARBA00023163"/>
    </source>
</evidence>
<evidence type="ECO:0000259" key="7">
    <source>
        <dbReference type="PROSITE" id="PS50110"/>
    </source>
</evidence>
<dbReference type="CDD" id="cd17574">
    <property type="entry name" value="REC_OmpR"/>
    <property type="match status" value="1"/>
</dbReference>
<dbReference type="AlphaFoldDB" id="A0AAW9SI31"/>
<proteinExistence type="predicted"/>
<name>A0AAW9SI31_9RHOB</name>
<organism evidence="8 9">
    <name type="scientific">Ponticoccus litoralis</name>
    <dbReference type="NCBI Taxonomy" id="422297"/>
    <lineage>
        <taxon>Bacteria</taxon>
        <taxon>Pseudomonadati</taxon>
        <taxon>Pseudomonadota</taxon>
        <taxon>Alphaproteobacteria</taxon>
        <taxon>Rhodobacterales</taxon>
        <taxon>Roseobacteraceae</taxon>
        <taxon>Ponticoccus</taxon>
    </lineage>
</organism>
<dbReference type="GO" id="GO:0006355">
    <property type="term" value="P:regulation of DNA-templated transcription"/>
    <property type="evidence" value="ECO:0007669"/>
    <property type="project" value="TreeGrafter"/>
</dbReference>
<keyword evidence="1 6" id="KW-0597">Phosphoprotein</keyword>
<dbReference type="SMART" id="SM00448">
    <property type="entry name" value="REC"/>
    <property type="match status" value="1"/>
</dbReference>
<dbReference type="GO" id="GO:0000156">
    <property type="term" value="F:phosphorelay response regulator activity"/>
    <property type="evidence" value="ECO:0007669"/>
    <property type="project" value="TreeGrafter"/>
</dbReference>
<reference evidence="8 9" key="1">
    <citation type="submission" date="2024-05" db="EMBL/GenBank/DDBJ databases">
        <title>Genome sequence of Ponticoccus litoralis KCCM 90028.</title>
        <authorList>
            <person name="Kim J.M."/>
            <person name="Lee J.K."/>
            <person name="Choi B.J."/>
            <person name="Bayburt H."/>
            <person name="Baek J.H."/>
            <person name="Jeon C.O."/>
        </authorList>
    </citation>
    <scope>NUCLEOTIDE SEQUENCE [LARGE SCALE GENOMIC DNA]</scope>
    <source>
        <strain evidence="8 9">KCCM 90028</strain>
    </source>
</reference>
<protein>
    <submittedName>
        <fullName evidence="8">Response regulator</fullName>
    </submittedName>
</protein>
<evidence type="ECO:0000256" key="1">
    <source>
        <dbReference type="ARBA" id="ARBA00022553"/>
    </source>
</evidence>
<dbReference type="GO" id="GO:0000976">
    <property type="term" value="F:transcription cis-regulatory region binding"/>
    <property type="evidence" value="ECO:0007669"/>
    <property type="project" value="TreeGrafter"/>
</dbReference>
<dbReference type="PANTHER" id="PTHR48111">
    <property type="entry name" value="REGULATOR OF RPOS"/>
    <property type="match status" value="1"/>
</dbReference>
<dbReference type="GO" id="GO:0032993">
    <property type="term" value="C:protein-DNA complex"/>
    <property type="evidence" value="ECO:0007669"/>
    <property type="project" value="TreeGrafter"/>
</dbReference>
<dbReference type="SUPFAM" id="SSF52172">
    <property type="entry name" value="CheY-like"/>
    <property type="match status" value="1"/>
</dbReference>
<comment type="caution">
    <text evidence="8">The sequence shown here is derived from an EMBL/GenBank/DDBJ whole genome shotgun (WGS) entry which is preliminary data.</text>
</comment>
<evidence type="ECO:0000313" key="9">
    <source>
        <dbReference type="Proteomes" id="UP001428774"/>
    </source>
</evidence>
<evidence type="ECO:0000256" key="3">
    <source>
        <dbReference type="ARBA" id="ARBA00023015"/>
    </source>
</evidence>
<keyword evidence="5" id="KW-0804">Transcription</keyword>
<evidence type="ECO:0000256" key="4">
    <source>
        <dbReference type="ARBA" id="ARBA00023125"/>
    </source>
</evidence>
<accession>A0AAW9SI31</accession>
<dbReference type="PROSITE" id="PS50110">
    <property type="entry name" value="RESPONSE_REGULATORY"/>
    <property type="match status" value="1"/>
</dbReference>
<gene>
    <name evidence="8" type="ORF">ABFB10_02890</name>
</gene>
<evidence type="ECO:0000313" key="8">
    <source>
        <dbReference type="EMBL" id="MEN9060141.1"/>
    </source>
</evidence>
<dbReference type="EMBL" id="JBDNCH010000002">
    <property type="protein sequence ID" value="MEN9060141.1"/>
    <property type="molecule type" value="Genomic_DNA"/>
</dbReference>
<dbReference type="InterPro" id="IPR039420">
    <property type="entry name" value="WalR-like"/>
</dbReference>
<dbReference type="Proteomes" id="UP001428774">
    <property type="component" value="Unassembled WGS sequence"/>
</dbReference>
<evidence type="ECO:0000256" key="6">
    <source>
        <dbReference type="PROSITE-ProRule" id="PRU00169"/>
    </source>
</evidence>
<dbReference type="InterPro" id="IPR011006">
    <property type="entry name" value="CheY-like_superfamily"/>
</dbReference>
<keyword evidence="2" id="KW-0902">Two-component regulatory system</keyword>